<dbReference type="Proteomes" id="UP000027866">
    <property type="component" value="Unassembled WGS sequence"/>
</dbReference>
<gene>
    <name evidence="2" type="ORF">EH32_12740</name>
</gene>
<feature type="chain" id="PRO_5001699218" evidence="1">
    <location>
        <begin position="26"/>
        <end position="218"/>
    </location>
</feature>
<proteinExistence type="predicted"/>
<feature type="signal peptide" evidence="1">
    <location>
        <begin position="1"/>
        <end position="25"/>
    </location>
</feature>
<evidence type="ECO:0000313" key="3">
    <source>
        <dbReference type="Proteomes" id="UP000027866"/>
    </source>
</evidence>
<evidence type="ECO:0000313" key="2">
    <source>
        <dbReference type="EMBL" id="KEO93087.1"/>
    </source>
</evidence>
<name>A0A074N554_9SPHN</name>
<sequence length="218" mass="23267">MEPFMRLGMLTAILAIAAAPLPAAAQSVEEAESAEFAWQGKAYSLAIPEGFCLPGKEYQAMSKQMAAGDSQNETVLHLRNCEEPSGHYILIKTPRAVPAMNLPKSTFIRLIAEQLNGDAVEEGKQVGARDVETMSDGKLKVDGRNYGYAGYDEDCAYMSGTLDVAAGQQMATTFAGSCITLVGTASFAVHTHDYRPDGESVDALRARSRGVANAISPQ</sequence>
<evidence type="ECO:0000256" key="1">
    <source>
        <dbReference type="SAM" id="SignalP"/>
    </source>
</evidence>
<accession>A0A074N554</accession>
<keyword evidence="3" id="KW-1185">Reference proteome</keyword>
<organism evidence="2 3">
    <name type="scientific">Erythrobacter litoralis</name>
    <dbReference type="NCBI Taxonomy" id="39960"/>
    <lineage>
        <taxon>Bacteria</taxon>
        <taxon>Pseudomonadati</taxon>
        <taxon>Pseudomonadota</taxon>
        <taxon>Alphaproteobacteria</taxon>
        <taxon>Sphingomonadales</taxon>
        <taxon>Erythrobacteraceae</taxon>
        <taxon>Erythrobacter/Porphyrobacter group</taxon>
        <taxon>Erythrobacter</taxon>
    </lineage>
</organism>
<dbReference type="EMBL" id="JMIX01000007">
    <property type="protein sequence ID" value="KEO93087.1"/>
    <property type="molecule type" value="Genomic_DNA"/>
</dbReference>
<comment type="caution">
    <text evidence="2">The sequence shown here is derived from an EMBL/GenBank/DDBJ whole genome shotgun (WGS) entry which is preliminary data.</text>
</comment>
<reference evidence="2 3" key="1">
    <citation type="submission" date="2014-04" db="EMBL/GenBank/DDBJ databases">
        <title>A comprehensive comparison of genomes of Erythrobacter spp. Strains.</title>
        <authorList>
            <person name="Zheng Q."/>
        </authorList>
    </citation>
    <scope>NUCLEOTIDE SEQUENCE [LARGE SCALE GENOMIC DNA]</scope>
    <source>
        <strain evidence="2 3">DSM 8509</strain>
    </source>
</reference>
<dbReference type="AlphaFoldDB" id="A0A074N554"/>
<protein>
    <submittedName>
        <fullName evidence="2">Uncharacterized protein</fullName>
    </submittedName>
</protein>
<keyword evidence="1" id="KW-0732">Signal</keyword>